<dbReference type="Proteomes" id="UP000001572">
    <property type="component" value="Chromosome"/>
</dbReference>
<gene>
    <name evidence="1" type="ordered locus">Amet_2444</name>
</gene>
<dbReference type="InterPro" id="IPR036638">
    <property type="entry name" value="HLH_DNA-bd_sf"/>
</dbReference>
<dbReference type="Gene3D" id="4.10.280.10">
    <property type="entry name" value="Helix-loop-helix DNA-binding domain"/>
    <property type="match status" value="1"/>
</dbReference>
<dbReference type="GO" id="GO:0043937">
    <property type="term" value="P:regulation of sporulation"/>
    <property type="evidence" value="ECO:0007669"/>
    <property type="project" value="InterPro"/>
</dbReference>
<reference evidence="2" key="1">
    <citation type="journal article" date="2016" name="Genome Announc.">
        <title>Complete genome sequence of Alkaliphilus metalliredigens strain QYMF, an alkaliphilic and metal-reducing bacterium isolated from borax-contaminated leachate ponds.</title>
        <authorList>
            <person name="Hwang C."/>
            <person name="Copeland A."/>
            <person name="Lucas S."/>
            <person name="Lapidus A."/>
            <person name="Barry K."/>
            <person name="Detter J.C."/>
            <person name="Glavina Del Rio T."/>
            <person name="Hammon N."/>
            <person name="Israni S."/>
            <person name="Dalin E."/>
            <person name="Tice H."/>
            <person name="Pitluck S."/>
            <person name="Chertkov O."/>
            <person name="Brettin T."/>
            <person name="Bruce D."/>
            <person name="Han C."/>
            <person name="Schmutz J."/>
            <person name="Larimer F."/>
            <person name="Land M.L."/>
            <person name="Hauser L."/>
            <person name="Kyrpides N."/>
            <person name="Mikhailova N."/>
            <person name="Ye Q."/>
            <person name="Zhou J."/>
            <person name="Richardson P."/>
            <person name="Fields M.W."/>
        </authorList>
    </citation>
    <scope>NUCLEOTIDE SEQUENCE [LARGE SCALE GENOMIC DNA]</scope>
    <source>
        <strain evidence="2">QYMF</strain>
    </source>
</reference>
<dbReference type="HOGENOM" id="CLU_2986331_0_0_9"/>
<dbReference type="EMBL" id="CP000724">
    <property type="protein sequence ID" value="ABR48598.1"/>
    <property type="molecule type" value="Genomic_DNA"/>
</dbReference>
<protein>
    <recommendedName>
        <fullName evidence="3">Spo0E like sporulation regulatory protein</fullName>
    </recommendedName>
</protein>
<evidence type="ECO:0000313" key="2">
    <source>
        <dbReference type="Proteomes" id="UP000001572"/>
    </source>
</evidence>
<dbReference type="Pfam" id="PF09388">
    <property type="entry name" value="SpoOE-like"/>
    <property type="match status" value="1"/>
</dbReference>
<evidence type="ECO:0008006" key="3">
    <source>
        <dbReference type="Google" id="ProtNLM"/>
    </source>
</evidence>
<dbReference type="SUPFAM" id="SSF140500">
    <property type="entry name" value="BAS1536-like"/>
    <property type="match status" value="1"/>
</dbReference>
<dbReference type="KEGG" id="amt:Amet_2444"/>
<accession>A6TQY0</accession>
<evidence type="ECO:0000313" key="1">
    <source>
        <dbReference type="EMBL" id="ABR48598.1"/>
    </source>
</evidence>
<organism evidence="1 2">
    <name type="scientific">Alkaliphilus metalliredigens (strain QYMF)</name>
    <dbReference type="NCBI Taxonomy" id="293826"/>
    <lineage>
        <taxon>Bacteria</taxon>
        <taxon>Bacillati</taxon>
        <taxon>Bacillota</taxon>
        <taxon>Clostridia</taxon>
        <taxon>Peptostreptococcales</taxon>
        <taxon>Natronincolaceae</taxon>
        <taxon>Alkaliphilus</taxon>
    </lineage>
</organism>
<sequence>MNTLSKNSDYINLEIQNVRHQLQELIKSKEGNLLDSKVLDLSEYLDSLVVKYANDKE</sequence>
<proteinExistence type="predicted"/>
<dbReference type="AlphaFoldDB" id="A6TQY0"/>
<dbReference type="GO" id="GO:0046983">
    <property type="term" value="F:protein dimerization activity"/>
    <property type="evidence" value="ECO:0007669"/>
    <property type="project" value="InterPro"/>
</dbReference>
<dbReference type="InterPro" id="IPR018540">
    <property type="entry name" value="Spo0E-like"/>
</dbReference>
<name>A6TQY0_ALKMQ</name>
<dbReference type="InterPro" id="IPR037208">
    <property type="entry name" value="Spo0E-like_sf"/>
</dbReference>
<keyword evidence="2" id="KW-1185">Reference proteome</keyword>